<dbReference type="InterPro" id="IPR004195">
    <property type="entry name" value="Head_decoration_D"/>
</dbReference>
<sequence>MPVLTEGRRAGEFIVSEANGFRSREVVTLASNGSTALTYPAGHVLALVTATSKYVEYDNVGTDGTEAAKVILYDNVTVPATGDLKAVVIARDAEVNKAELSWFAAAADADKTAGLVDLAAVGIIGR</sequence>
<gene>
    <name evidence="1" type="ORF">GCM10011320_21790</name>
</gene>
<reference evidence="1" key="2">
    <citation type="submission" date="2020-09" db="EMBL/GenBank/DDBJ databases">
        <authorList>
            <person name="Sun Q."/>
            <person name="Zhou Y."/>
        </authorList>
    </citation>
    <scope>NUCLEOTIDE SEQUENCE</scope>
    <source>
        <strain evidence="1">CGMCC 1.3617</strain>
    </source>
</reference>
<organism evidence="1 2">
    <name type="scientific">Neoroseomonas lacus</name>
    <dbReference type="NCBI Taxonomy" id="287609"/>
    <lineage>
        <taxon>Bacteria</taxon>
        <taxon>Pseudomonadati</taxon>
        <taxon>Pseudomonadota</taxon>
        <taxon>Alphaproteobacteria</taxon>
        <taxon>Acetobacterales</taxon>
        <taxon>Acetobacteraceae</taxon>
        <taxon>Neoroseomonas</taxon>
    </lineage>
</organism>
<accession>A0A917KHS5</accession>
<protein>
    <recommendedName>
        <fullName evidence="3">Head decoration protein</fullName>
    </recommendedName>
</protein>
<proteinExistence type="predicted"/>
<name>A0A917KHS5_9PROT</name>
<reference evidence="1" key="1">
    <citation type="journal article" date="2014" name="Int. J. Syst. Evol. Microbiol.">
        <title>Complete genome sequence of Corynebacterium casei LMG S-19264T (=DSM 44701T), isolated from a smear-ripened cheese.</title>
        <authorList>
            <consortium name="US DOE Joint Genome Institute (JGI-PGF)"/>
            <person name="Walter F."/>
            <person name="Albersmeier A."/>
            <person name="Kalinowski J."/>
            <person name="Ruckert C."/>
        </authorList>
    </citation>
    <scope>NUCLEOTIDE SEQUENCE</scope>
    <source>
        <strain evidence="1">CGMCC 1.3617</strain>
    </source>
</reference>
<keyword evidence="2" id="KW-1185">Reference proteome</keyword>
<evidence type="ECO:0000313" key="1">
    <source>
        <dbReference type="EMBL" id="GGJ14155.1"/>
    </source>
</evidence>
<evidence type="ECO:0000313" key="2">
    <source>
        <dbReference type="Proteomes" id="UP000661507"/>
    </source>
</evidence>
<comment type="caution">
    <text evidence="1">The sequence shown here is derived from an EMBL/GenBank/DDBJ whole genome shotgun (WGS) entry which is preliminary data.</text>
</comment>
<dbReference type="EMBL" id="BMKW01000005">
    <property type="protein sequence ID" value="GGJ14155.1"/>
    <property type="molecule type" value="Genomic_DNA"/>
</dbReference>
<evidence type="ECO:0008006" key="3">
    <source>
        <dbReference type="Google" id="ProtNLM"/>
    </source>
</evidence>
<dbReference type="Proteomes" id="UP000661507">
    <property type="component" value="Unassembled WGS sequence"/>
</dbReference>
<dbReference type="RefSeq" id="WP_188967084.1">
    <property type="nucleotide sequence ID" value="NZ_BMKW01000005.1"/>
</dbReference>
<dbReference type="Pfam" id="PF02924">
    <property type="entry name" value="HDPD"/>
    <property type="match status" value="1"/>
</dbReference>
<dbReference type="AlphaFoldDB" id="A0A917KHS5"/>